<dbReference type="Pfam" id="PF12796">
    <property type="entry name" value="Ank_2"/>
    <property type="match status" value="1"/>
</dbReference>
<evidence type="ECO:0000256" key="3">
    <source>
        <dbReference type="ARBA" id="ARBA00023043"/>
    </source>
</evidence>
<dbReference type="Gene3D" id="1.25.40.20">
    <property type="entry name" value="Ankyrin repeat-containing domain"/>
    <property type="match status" value="1"/>
</dbReference>
<evidence type="ECO:0000313" key="6">
    <source>
        <dbReference type="Proteomes" id="UP000289340"/>
    </source>
</evidence>
<dbReference type="GO" id="GO:0005886">
    <property type="term" value="C:plasma membrane"/>
    <property type="evidence" value="ECO:0007669"/>
    <property type="project" value="UniProtKB-SubCell"/>
</dbReference>
<keyword evidence="2" id="KW-0677">Repeat</keyword>
<reference evidence="5 6" key="1">
    <citation type="submission" date="2018-09" db="EMBL/GenBank/DDBJ databases">
        <title>A high-quality reference genome of wild soybean provides a powerful tool to mine soybean genomes.</title>
        <authorList>
            <person name="Xie M."/>
            <person name="Chung C.Y.L."/>
            <person name="Li M.-W."/>
            <person name="Wong F.-L."/>
            <person name="Chan T.-F."/>
            <person name="Lam H.-M."/>
        </authorList>
    </citation>
    <scope>NUCLEOTIDE SEQUENCE [LARGE SCALE GENOMIC DNA]</scope>
    <source>
        <strain evidence="6">cv. W05</strain>
        <tissue evidence="5">Hypocotyl of etiolated seedlings</tissue>
    </source>
</reference>
<gene>
    <name evidence="5" type="ORF">D0Y65_051752</name>
</gene>
<sequence length="301" mass="34261">MEILEDPKLQDAAMRELYEASMNGSLLRTNPEMCLVRDKDEMLPLHFAAMRGRVEVIRELIKAKPNSIREMTETDDGSVLHLSIRYNHLEALKLRVESLRDDHHFLSLKDKEDNSLLHLAVKRRQIKIIKYLLSLSEMSMEINALNREGLKAMDMLERYQTDFVSQHTFIEGVEKPANEGIAQVVSSATLISNKEKTALPTYRRQQNSSQAQSITIELVQLDPPPQPSPQQTSSSSQTNINNIPEPPQPSPSNGPHQLQHVTSQNITSEQGQDKWNRFERFCKRNPSRSSLCSFSISNCPS</sequence>
<evidence type="ECO:0000256" key="2">
    <source>
        <dbReference type="ARBA" id="ARBA00022737"/>
    </source>
</evidence>
<dbReference type="InterPro" id="IPR036770">
    <property type="entry name" value="Ankyrin_rpt-contain_sf"/>
</dbReference>
<keyword evidence="3" id="KW-0040">ANK repeat</keyword>
<evidence type="ECO:0000313" key="5">
    <source>
        <dbReference type="EMBL" id="RZB48380.1"/>
    </source>
</evidence>
<feature type="compositionally biased region" description="Polar residues" evidence="4">
    <location>
        <begin position="259"/>
        <end position="270"/>
    </location>
</feature>
<organism evidence="5 6">
    <name type="scientific">Glycine soja</name>
    <name type="common">Wild soybean</name>
    <dbReference type="NCBI Taxonomy" id="3848"/>
    <lineage>
        <taxon>Eukaryota</taxon>
        <taxon>Viridiplantae</taxon>
        <taxon>Streptophyta</taxon>
        <taxon>Embryophyta</taxon>
        <taxon>Tracheophyta</taxon>
        <taxon>Spermatophyta</taxon>
        <taxon>Magnoliopsida</taxon>
        <taxon>eudicotyledons</taxon>
        <taxon>Gunneridae</taxon>
        <taxon>Pentapetalae</taxon>
        <taxon>rosids</taxon>
        <taxon>fabids</taxon>
        <taxon>Fabales</taxon>
        <taxon>Fabaceae</taxon>
        <taxon>Papilionoideae</taxon>
        <taxon>50 kb inversion clade</taxon>
        <taxon>NPAAA clade</taxon>
        <taxon>indigoferoid/millettioid clade</taxon>
        <taxon>Phaseoleae</taxon>
        <taxon>Glycine</taxon>
        <taxon>Glycine subgen. Soja</taxon>
    </lineage>
</organism>
<feature type="region of interest" description="Disordered" evidence="4">
    <location>
        <begin position="220"/>
        <end position="272"/>
    </location>
</feature>
<dbReference type="EMBL" id="QZWG01000019">
    <property type="protein sequence ID" value="RZB48380.1"/>
    <property type="molecule type" value="Genomic_DNA"/>
</dbReference>
<comment type="subcellular location">
    <subcellularLocation>
        <location evidence="1">Cell membrane</location>
        <topology evidence="1">Peripheral membrane protein</topology>
        <orientation evidence="1">Cytoplasmic side</orientation>
    </subcellularLocation>
</comment>
<dbReference type="Proteomes" id="UP000289340">
    <property type="component" value="Chromosome 19"/>
</dbReference>
<dbReference type="AlphaFoldDB" id="A0A445FHU3"/>
<dbReference type="SUPFAM" id="SSF48403">
    <property type="entry name" value="Ankyrin repeat"/>
    <property type="match status" value="1"/>
</dbReference>
<proteinExistence type="predicted"/>
<comment type="caution">
    <text evidence="5">The sequence shown here is derived from an EMBL/GenBank/DDBJ whole genome shotgun (WGS) entry which is preliminary data.</text>
</comment>
<dbReference type="PANTHER" id="PTHR24186:SF37">
    <property type="entry name" value="PGG DOMAIN-CONTAINING PROTEIN"/>
    <property type="match status" value="1"/>
</dbReference>
<accession>A0A445FHU3</accession>
<dbReference type="InterPro" id="IPR002110">
    <property type="entry name" value="Ankyrin_rpt"/>
</dbReference>
<evidence type="ECO:0000256" key="1">
    <source>
        <dbReference type="ARBA" id="ARBA00004413"/>
    </source>
</evidence>
<keyword evidence="6" id="KW-1185">Reference proteome</keyword>
<protein>
    <submittedName>
        <fullName evidence="5">Ankyrin repeat-containing protein BDA1</fullName>
    </submittedName>
</protein>
<feature type="compositionally biased region" description="Low complexity" evidence="4">
    <location>
        <begin position="229"/>
        <end position="243"/>
    </location>
</feature>
<dbReference type="SMART" id="SM00248">
    <property type="entry name" value="ANK"/>
    <property type="match status" value="3"/>
</dbReference>
<dbReference type="PANTHER" id="PTHR24186">
    <property type="entry name" value="PROTEIN PHOSPHATASE 1 REGULATORY SUBUNIT"/>
    <property type="match status" value="1"/>
</dbReference>
<name>A0A445FHU3_GLYSO</name>
<evidence type="ECO:0000256" key="4">
    <source>
        <dbReference type="SAM" id="MobiDB-lite"/>
    </source>
</evidence>